<evidence type="ECO:0000313" key="2">
    <source>
        <dbReference type="Proteomes" id="UP000078492"/>
    </source>
</evidence>
<gene>
    <name evidence="1" type="ORF">ALC57_01833</name>
</gene>
<sequence length="86" mass="10061">MVCYFGWIAHDLREMLYPILINNFKSKIMTIVFYTFCLSNNISKFLVINYMYEAVSAKASATVDLLNRLSYVTCDIEIREIVSFKL</sequence>
<evidence type="ECO:0000313" key="1">
    <source>
        <dbReference type="EMBL" id="KYN28869.1"/>
    </source>
</evidence>
<protein>
    <submittedName>
        <fullName evidence="1">Uncharacterized protein</fullName>
    </submittedName>
</protein>
<proteinExistence type="predicted"/>
<reference evidence="1 2" key="1">
    <citation type="submission" date="2015-09" db="EMBL/GenBank/DDBJ databases">
        <title>Trachymyrmex cornetzi WGS genome.</title>
        <authorList>
            <person name="Nygaard S."/>
            <person name="Hu H."/>
            <person name="Boomsma J."/>
            <person name="Zhang G."/>
        </authorList>
    </citation>
    <scope>NUCLEOTIDE SEQUENCE [LARGE SCALE GENOMIC DNA]</scope>
    <source>
        <strain evidence="1">Tcor2-1</strain>
        <tissue evidence="1">Whole body</tissue>
    </source>
</reference>
<dbReference type="EMBL" id="KQ978739">
    <property type="protein sequence ID" value="KYN28869.1"/>
    <property type="molecule type" value="Genomic_DNA"/>
</dbReference>
<dbReference type="AlphaFoldDB" id="A0A195ELW2"/>
<keyword evidence="2" id="KW-1185">Reference proteome</keyword>
<accession>A0A195ELW2</accession>
<organism evidence="1 2">
    <name type="scientific">Trachymyrmex cornetzi</name>
    <dbReference type="NCBI Taxonomy" id="471704"/>
    <lineage>
        <taxon>Eukaryota</taxon>
        <taxon>Metazoa</taxon>
        <taxon>Ecdysozoa</taxon>
        <taxon>Arthropoda</taxon>
        <taxon>Hexapoda</taxon>
        <taxon>Insecta</taxon>
        <taxon>Pterygota</taxon>
        <taxon>Neoptera</taxon>
        <taxon>Endopterygota</taxon>
        <taxon>Hymenoptera</taxon>
        <taxon>Apocrita</taxon>
        <taxon>Aculeata</taxon>
        <taxon>Formicoidea</taxon>
        <taxon>Formicidae</taxon>
        <taxon>Myrmicinae</taxon>
        <taxon>Trachymyrmex</taxon>
    </lineage>
</organism>
<dbReference type="Proteomes" id="UP000078492">
    <property type="component" value="Unassembled WGS sequence"/>
</dbReference>
<name>A0A195ELW2_9HYME</name>